<keyword evidence="3" id="KW-0732">Signal</keyword>
<dbReference type="InterPro" id="IPR010181">
    <property type="entry name" value="CGCAxxGCC_motif"/>
</dbReference>
<evidence type="ECO:0000256" key="3">
    <source>
        <dbReference type="SAM" id="SignalP"/>
    </source>
</evidence>
<dbReference type="SUPFAM" id="SSF48695">
    <property type="entry name" value="Multiheme cytochromes"/>
    <property type="match status" value="1"/>
</dbReference>
<evidence type="ECO:0000313" key="4">
    <source>
        <dbReference type="EMBL" id="GFM36492.1"/>
    </source>
</evidence>
<dbReference type="NCBIfam" id="NF047622">
    <property type="entry name" value="SptSoretCytCDesul"/>
    <property type="match status" value="1"/>
</dbReference>
<feature type="signal peptide" evidence="3">
    <location>
        <begin position="1"/>
        <end position="36"/>
    </location>
</feature>
<evidence type="ECO:0000313" key="5">
    <source>
        <dbReference type="Proteomes" id="UP000503820"/>
    </source>
</evidence>
<evidence type="ECO:0000256" key="2">
    <source>
        <dbReference type="SAM" id="Phobius"/>
    </source>
</evidence>
<keyword evidence="1" id="KW-0479">Metal-binding</keyword>
<dbReference type="PROSITE" id="PS51318">
    <property type="entry name" value="TAT"/>
    <property type="match status" value="1"/>
</dbReference>
<feature type="transmembrane region" description="Helical" evidence="2">
    <location>
        <begin position="109"/>
        <end position="127"/>
    </location>
</feature>
<keyword evidence="2" id="KW-0812">Transmembrane</keyword>
<protein>
    <recommendedName>
        <fullName evidence="6">Split-Soret cytochrome c</fullName>
    </recommendedName>
</protein>
<keyword evidence="2" id="KW-0472">Membrane</keyword>
<dbReference type="EMBL" id="BLVP01000006">
    <property type="protein sequence ID" value="GFM36492.1"/>
    <property type="molecule type" value="Genomic_DNA"/>
</dbReference>
<dbReference type="GO" id="GO:0051536">
    <property type="term" value="F:iron-sulfur cluster binding"/>
    <property type="evidence" value="ECO:0007669"/>
    <property type="project" value="UniProtKB-KW"/>
</dbReference>
<dbReference type="Pfam" id="PF09719">
    <property type="entry name" value="C_GCAxxG_C_C"/>
    <property type="match status" value="1"/>
</dbReference>
<keyword evidence="2" id="KW-1133">Transmembrane helix</keyword>
<sequence length="270" mass="28740">MNKMSRRQMLTALGGAVVGGALVSAVPGVSPVPAHAASGFPAVEMWTPHKLDPKECAPVAYEGYWNKGLGCGYGAFYSIVGVMGEKYGAPYNQFPHHMLEVGKGGISDWGTICGALLGAASAFALFWGRKERDAMVTELFRWYEKTAFPIYNPGADGRVVGPLPTSVAGSVLCHVSVSKWSFETGIDANSKTRSERCGRLTADVAAKAIEIMNAKIDGSFKAAFATPESVAYCGSCHDEGMQSPIVKGIQDCTPCHSGSKHVMDKFKNHP</sequence>
<dbReference type="RefSeq" id="WP_174409165.1">
    <property type="nucleotide sequence ID" value="NZ_BLVP01000006.1"/>
</dbReference>
<accession>A0A7J0BTK8</accession>
<keyword evidence="1" id="KW-0408">Iron</keyword>
<organism evidence="4 5">
    <name type="scientific">Desulfovibrio psychrotolerans</name>
    <dbReference type="NCBI Taxonomy" id="415242"/>
    <lineage>
        <taxon>Bacteria</taxon>
        <taxon>Pseudomonadati</taxon>
        <taxon>Thermodesulfobacteriota</taxon>
        <taxon>Desulfovibrionia</taxon>
        <taxon>Desulfovibrionales</taxon>
        <taxon>Desulfovibrionaceae</taxon>
        <taxon>Desulfovibrio</taxon>
    </lineage>
</organism>
<keyword evidence="1" id="KW-0411">Iron-sulfur</keyword>
<dbReference type="InterPro" id="IPR006311">
    <property type="entry name" value="TAT_signal"/>
</dbReference>
<dbReference type="Proteomes" id="UP000503820">
    <property type="component" value="Unassembled WGS sequence"/>
</dbReference>
<keyword evidence="5" id="KW-1185">Reference proteome</keyword>
<proteinExistence type="predicted"/>
<evidence type="ECO:0008006" key="6">
    <source>
        <dbReference type="Google" id="ProtNLM"/>
    </source>
</evidence>
<evidence type="ECO:0000256" key="1">
    <source>
        <dbReference type="ARBA" id="ARBA00023014"/>
    </source>
</evidence>
<feature type="chain" id="PRO_5029539007" description="Split-Soret cytochrome c" evidence="3">
    <location>
        <begin position="37"/>
        <end position="270"/>
    </location>
</feature>
<reference evidence="4 5" key="1">
    <citation type="submission" date="2020-05" db="EMBL/GenBank/DDBJ databases">
        <title>Draft genome sequence of Desulfovibrio psychrotolerans JS1T.</title>
        <authorList>
            <person name="Ueno A."/>
            <person name="Tamazawa S."/>
            <person name="Tamamura S."/>
            <person name="Murakami T."/>
            <person name="Kiyama T."/>
            <person name="Inomata H."/>
            <person name="Amano Y."/>
            <person name="Miyakawa K."/>
            <person name="Tamaki H."/>
            <person name="Naganuma T."/>
            <person name="Kaneko K."/>
        </authorList>
    </citation>
    <scope>NUCLEOTIDE SEQUENCE [LARGE SCALE GENOMIC DNA]</scope>
    <source>
        <strain evidence="4 5">JS1</strain>
    </source>
</reference>
<gene>
    <name evidence="4" type="ORF">DSM19430T_11760</name>
</gene>
<comment type="caution">
    <text evidence="4">The sequence shown here is derived from an EMBL/GenBank/DDBJ whole genome shotgun (WGS) entry which is preliminary data.</text>
</comment>
<name>A0A7J0BTK8_9BACT</name>
<dbReference type="InterPro" id="IPR036280">
    <property type="entry name" value="Multihaem_cyt_sf"/>
</dbReference>
<dbReference type="AlphaFoldDB" id="A0A7J0BTK8"/>